<dbReference type="RefSeq" id="WP_013627399.1">
    <property type="nucleotide sequence ID" value="NC_015174.1"/>
</dbReference>
<keyword evidence="4" id="KW-1185">Reference proteome</keyword>
<feature type="domain" description="Glycosyltransferase 2-like" evidence="2">
    <location>
        <begin position="114"/>
        <end position="277"/>
    </location>
</feature>
<dbReference type="GO" id="GO:0016740">
    <property type="term" value="F:transferase activity"/>
    <property type="evidence" value="ECO:0007669"/>
    <property type="project" value="UniProtKB-KW"/>
</dbReference>
<dbReference type="PANTHER" id="PTHR43179">
    <property type="entry name" value="RHAMNOSYLTRANSFERASE WBBL"/>
    <property type="match status" value="1"/>
</dbReference>
<dbReference type="OrthoDB" id="2592041at2"/>
<dbReference type="InterPro" id="IPR001173">
    <property type="entry name" value="Glyco_trans_2-like"/>
</dbReference>
<dbReference type="Proteomes" id="UP000006860">
    <property type="component" value="Chromosome"/>
</dbReference>
<keyword evidence="3" id="KW-0808">Transferase</keyword>
<dbReference type="Gene3D" id="3.90.550.10">
    <property type="entry name" value="Spore Coat Polysaccharide Biosynthesis Protein SpsA, Chain A"/>
    <property type="match status" value="1"/>
</dbReference>
<dbReference type="SUPFAM" id="SSF53756">
    <property type="entry name" value="UDP-Glycosyltransferase/glycogen phosphorylase"/>
    <property type="match status" value="1"/>
</dbReference>
<dbReference type="Pfam" id="PF13692">
    <property type="entry name" value="Glyco_trans_1_4"/>
    <property type="match status" value="1"/>
</dbReference>
<dbReference type="EMBL" id="CP002546">
    <property type="protein sequence ID" value="ADY58666.1"/>
    <property type="molecule type" value="Genomic_DNA"/>
</dbReference>
<evidence type="ECO:0000313" key="3">
    <source>
        <dbReference type="EMBL" id="ADY58666.1"/>
    </source>
</evidence>
<dbReference type="eggNOG" id="COG0438">
    <property type="taxonomic scope" value="Bacteria"/>
</dbReference>
<evidence type="ECO:0000259" key="2">
    <source>
        <dbReference type="Pfam" id="PF00535"/>
    </source>
</evidence>
<dbReference type="CDD" id="cd03801">
    <property type="entry name" value="GT4_PimA-like"/>
    <property type="match status" value="1"/>
</dbReference>
<organism evidence="3 4">
    <name type="scientific">Rubinisphaera brasiliensis (strain ATCC 49424 / DSM 5305 / JCM 21570 / IAM 15109 / NBRC 103401 / IFAM 1448)</name>
    <name type="common">Planctomyces brasiliensis</name>
    <dbReference type="NCBI Taxonomy" id="756272"/>
    <lineage>
        <taxon>Bacteria</taxon>
        <taxon>Pseudomonadati</taxon>
        <taxon>Planctomycetota</taxon>
        <taxon>Planctomycetia</taxon>
        <taxon>Planctomycetales</taxon>
        <taxon>Planctomycetaceae</taxon>
        <taxon>Rubinisphaera</taxon>
    </lineage>
</organism>
<dbReference type="KEGG" id="pbs:Plabr_1045"/>
<sequence>MRRPGTLSRLWNQFRLHFKGSRLQKWGKRVEQSLRKRRKRGQQPPEEVAIPSAIQPPPPPPPVEEEPAAPVVVEPEPAMSPQNALDYVAHLSLNAFLTSNARLAFPQFEKPTVSIVLVLFNRAELTYWCLQSCLANIRTPFEIVIYDNGSTDQTAALLDRLENMKIIRDPDNVGYVKAVNRGAEASSGEYLLLLNNDTQLTAGSIETAIEDLKANPTIGGVGARLILPSGTLQEAGSIIWSDGSALGYCRGRQIEHYEAMFERPVDYCSAAFMMLRKADFDRVNGFDEGFSPAYYEEVDFCARLAEAGLRQHYNPKIVVLHYEFGSSGSSDKALALQKRNRKRFVSRNTDYLARQYCNRTATPLEARTPTPKAKRLLFIEDRIPFTDLGSGFPRSNIMLHCMVELGYEVTLFPMANFKIDWAEAYRDLPRSVEIVQGHDCPELHQFLTERRGYYANLIISRPHNMAQLNDLLTKDPELLGDTRLVYDAEAVFTMRELERLRLIGVSVSEQKRQQMLDEELHLVERADAVLTVSSGEAELFRAQGKEVHVLGHAHEIKEELLTPVSTRKGLLFVGAVHDKGSPNAKSLEWLCEDILPAMKQQSGSPADMTIAGMMLDDTQKYCRKHGCEVLGRVDDLSEVYCQARVFVAPTQFAAGIPLKIIEAAAHGVPVVATGILARQLGWNHEEQLLVADTEEEFAACCLRLLQDDQLWESIRAKALEAVARDYSREGIKRTLTASLPQTVEQASQKISA</sequence>
<gene>
    <name evidence="3" type="ordered locus">Plabr_1045</name>
</gene>
<name>F0SJX7_RUBBR</name>
<protein>
    <submittedName>
        <fullName evidence="3">Glycosyl transferase family 2</fullName>
    </submittedName>
</protein>
<dbReference type="InterPro" id="IPR029044">
    <property type="entry name" value="Nucleotide-diphossugar_trans"/>
</dbReference>
<dbReference type="Gene3D" id="3.40.50.2000">
    <property type="entry name" value="Glycogen Phosphorylase B"/>
    <property type="match status" value="1"/>
</dbReference>
<dbReference type="STRING" id="756272.Plabr_1045"/>
<feature type="region of interest" description="Disordered" evidence="1">
    <location>
        <begin position="29"/>
        <end position="67"/>
    </location>
</feature>
<dbReference type="SUPFAM" id="SSF53448">
    <property type="entry name" value="Nucleotide-diphospho-sugar transferases"/>
    <property type="match status" value="1"/>
</dbReference>
<accession>F0SJX7</accession>
<dbReference type="Pfam" id="PF00535">
    <property type="entry name" value="Glycos_transf_2"/>
    <property type="match status" value="1"/>
</dbReference>
<dbReference type="HOGENOM" id="CLU_006539_1_0_0"/>
<dbReference type="AlphaFoldDB" id="F0SJX7"/>
<evidence type="ECO:0000313" key="4">
    <source>
        <dbReference type="Proteomes" id="UP000006860"/>
    </source>
</evidence>
<dbReference type="eggNOG" id="COG1216">
    <property type="taxonomic scope" value="Bacteria"/>
</dbReference>
<proteinExistence type="predicted"/>
<dbReference type="CDD" id="cd04186">
    <property type="entry name" value="GT_2_like_c"/>
    <property type="match status" value="1"/>
</dbReference>
<reference evidence="4" key="1">
    <citation type="submission" date="2011-02" db="EMBL/GenBank/DDBJ databases">
        <title>The complete genome of Planctomyces brasiliensis DSM 5305.</title>
        <authorList>
            <person name="Lucas S."/>
            <person name="Copeland A."/>
            <person name="Lapidus A."/>
            <person name="Bruce D."/>
            <person name="Goodwin L."/>
            <person name="Pitluck S."/>
            <person name="Kyrpides N."/>
            <person name="Mavromatis K."/>
            <person name="Pagani I."/>
            <person name="Ivanova N."/>
            <person name="Ovchinnikova G."/>
            <person name="Lu M."/>
            <person name="Detter J.C."/>
            <person name="Han C."/>
            <person name="Land M."/>
            <person name="Hauser L."/>
            <person name="Markowitz V."/>
            <person name="Cheng J.-F."/>
            <person name="Hugenholtz P."/>
            <person name="Woyke T."/>
            <person name="Wu D."/>
            <person name="Tindall B."/>
            <person name="Pomrenke H.G."/>
            <person name="Brambilla E."/>
            <person name="Klenk H.-P."/>
            <person name="Eisen J.A."/>
        </authorList>
    </citation>
    <scope>NUCLEOTIDE SEQUENCE [LARGE SCALE GENOMIC DNA]</scope>
    <source>
        <strain evidence="4">ATCC 49424 / DSM 5305 / JCM 21570 / NBRC 103401 / IFAM 1448</strain>
    </source>
</reference>
<evidence type="ECO:0000256" key="1">
    <source>
        <dbReference type="SAM" id="MobiDB-lite"/>
    </source>
</evidence>
<dbReference type="PANTHER" id="PTHR43179:SF7">
    <property type="entry name" value="RHAMNOSYLTRANSFERASE WBBL"/>
    <property type="match status" value="1"/>
</dbReference>